<organism evidence="3 4">
    <name type="scientific">Campylobacter curvus (strain 525.92)</name>
    <dbReference type="NCBI Taxonomy" id="360105"/>
    <lineage>
        <taxon>Bacteria</taxon>
        <taxon>Pseudomonadati</taxon>
        <taxon>Campylobacterota</taxon>
        <taxon>Epsilonproteobacteria</taxon>
        <taxon>Campylobacterales</taxon>
        <taxon>Campylobacteraceae</taxon>
        <taxon>Campylobacter</taxon>
    </lineage>
</organism>
<evidence type="ECO:0000313" key="4">
    <source>
        <dbReference type="Proteomes" id="UP000006380"/>
    </source>
</evidence>
<dbReference type="OrthoDB" id="5363768at2"/>
<sequence length="1048" mass="115512">MAWVDIPKGARQIQINNEWIDIPQGTTQYEIPDTAPQQSFSAPSAPKVAQDTGKQKDTSPVGLGDVIDAINPFAGAQKGIAAKDKIYDAIKKEIGGLFDYQANSGATGEELERQNLTKQLSKAQHVADDTTLVNKIFGDESRTKRINDSADALMRSWALKNGYDDYGEMNGKKVVKKGDKFIPIDEPGIMDSFSTSLNEMGVPAGAVMLLSNLPQFRGLNLAGKAVTTLGVTGVASGLGRVMDVKRAADNLGADLSAGDYLQRGVNASNDDLTLGLALANGVKLAKPTLGAAKWLKDHSITGKALDLAGQTLTDVPTANMQGAMKSARALAGDETDKFIQNAKEVGGYDIDGGNMTDLQILNPIINKAKDLSASAAKKLNLDNISNALSNTKGLDAKRKEALDIALGNPNLENRVVAALQGDKTGSGARNIIKLAQQDVDNLRQILGDEIKATDPKEVIEKYYQDTKNDFGRAIDELANFKEGQTIKLSDDVIKQMKDEFSQSINMFDRSNPKIKAVLDGFDSLKGRKLDVRDLNELRANYNNQLNEVLNSDKNSYFTKTNFIKGKQILEQAMDDLLGDEGARAYLKEHLGDYKAMKGFEKNPFFEAMTNNNSSIDNVIDNFSRANSSQGKIYDDFIKRLSPKEAEKFELALIKQAFDGSIAKTGTFDIKEILNSRDLAENLSKINFTTDKAKAIAKHIDQLSKARGNVAGILSKLDEKFIKPTVFTKGIATTAEGAAKTQWVNTARQIALKYMPIIGNDAALEYHLKEAAKNIKLGGSMDDYIKNLKNMNAPEQEIKTLENFRKDLGKALFNEDTLKNIIKNKEKIVVGDVDKVTAQKMGFKYPNVKRTIYPDEIIHTIKQHGDENKEGLRGQKSINLKDIAGYLDIVNNADKQVVSQTKQGLKALISGKQINGHYVVVEEAQTKHNNLAFKTMYFRNGKLKDDKLFKPAADAKNSESLAFSSYEDAAQRVPQANKSIIPQNTKNSNDLEAELTDLEKEFIRLFPQNKNPLLKTKKVKKLKSEFYDDKTTLARKMQILWELNKLKTK</sequence>
<evidence type="ECO:0000313" key="3">
    <source>
        <dbReference type="EMBL" id="EAU00349.1"/>
    </source>
</evidence>
<evidence type="ECO:0000256" key="1">
    <source>
        <dbReference type="SAM" id="MobiDB-lite"/>
    </source>
</evidence>
<name>A7H0U0_CAMC5</name>
<dbReference type="EMBL" id="CP000767">
    <property type="protein sequence ID" value="EAU00349.1"/>
    <property type="molecule type" value="Genomic_DNA"/>
</dbReference>
<gene>
    <name evidence="3" type="ORF">CCV52592_0029</name>
</gene>
<accession>A7H0U0</accession>
<dbReference type="STRING" id="360105.CCV52592_0029"/>
<protein>
    <recommendedName>
        <fullName evidence="2">Phage-Barnase-EndoU-ColicinE5/D-RelE like nuclease 3 domain-containing protein</fullName>
    </recommendedName>
</protein>
<keyword evidence="4" id="KW-1185">Reference proteome</keyword>
<dbReference type="KEGG" id="ccv:CCV52592_0029"/>
<feature type="domain" description="Phage-Barnase-EndoU-ColicinE5/D-RelE like nuclease 3" evidence="2">
    <location>
        <begin position="828"/>
        <end position="944"/>
    </location>
</feature>
<dbReference type="InterPro" id="IPR041301">
    <property type="entry name" value="PBECR3"/>
</dbReference>
<proteinExistence type="predicted"/>
<dbReference type="AlphaFoldDB" id="A7H0U0"/>
<dbReference type="Pfam" id="PF18812">
    <property type="entry name" value="PBECR3"/>
    <property type="match status" value="1"/>
</dbReference>
<evidence type="ECO:0000259" key="2">
    <source>
        <dbReference type="Pfam" id="PF18812"/>
    </source>
</evidence>
<reference evidence="3" key="1">
    <citation type="submission" date="2016-07" db="EMBL/GenBank/DDBJ databases">
        <title>Comparative genomics of the Campylobacter concisus group.</title>
        <authorList>
            <person name="Miller W.G."/>
            <person name="Yee E."/>
            <person name="Chapman M.H."/>
            <person name="Huynh S."/>
            <person name="Bono J.L."/>
            <person name="On S.L.W."/>
            <person name="StLeger J."/>
            <person name="Foster G."/>
            <person name="Parker C.T."/>
        </authorList>
    </citation>
    <scope>NUCLEOTIDE SEQUENCE</scope>
    <source>
        <strain evidence="3">525.92</strain>
    </source>
</reference>
<dbReference type="Proteomes" id="UP000006380">
    <property type="component" value="Chromosome"/>
</dbReference>
<dbReference type="HOGENOM" id="CLU_291299_0_0_7"/>
<dbReference type="RefSeq" id="WP_011992803.1">
    <property type="nucleotide sequence ID" value="NC_009715.2"/>
</dbReference>
<feature type="region of interest" description="Disordered" evidence="1">
    <location>
        <begin position="28"/>
        <end position="61"/>
    </location>
</feature>
<feature type="compositionally biased region" description="Polar residues" evidence="1">
    <location>
        <begin position="28"/>
        <end position="42"/>
    </location>
</feature>